<gene>
    <name evidence="2" type="ORF">AVDCRST_MAG74-3674</name>
</gene>
<reference evidence="2" key="1">
    <citation type="submission" date="2020-02" db="EMBL/GenBank/DDBJ databases">
        <authorList>
            <person name="Meier V. D."/>
        </authorList>
    </citation>
    <scope>NUCLEOTIDE SEQUENCE</scope>
    <source>
        <strain evidence="2">AVDCRST_MAG74</strain>
    </source>
</reference>
<feature type="transmembrane region" description="Helical" evidence="1">
    <location>
        <begin position="102"/>
        <end position="122"/>
    </location>
</feature>
<dbReference type="EMBL" id="CADCUR010000304">
    <property type="protein sequence ID" value="CAA9430671.1"/>
    <property type="molecule type" value="Genomic_DNA"/>
</dbReference>
<evidence type="ECO:0000256" key="1">
    <source>
        <dbReference type="SAM" id="Phobius"/>
    </source>
</evidence>
<keyword evidence="1" id="KW-0472">Membrane</keyword>
<keyword evidence="1" id="KW-0812">Transmembrane</keyword>
<keyword evidence="1" id="KW-1133">Transmembrane helix</keyword>
<accession>A0A6J4Q4T6</accession>
<sequence length="128" mass="13985">MADKIAAVILFIVGTINLLPVIVFFDATKTVKLYGLPIEGESLMILMRHRAVLLGLVGLALIASAVKPEFRILAIALALISKFAFVFLTFTQSNYTAEVRQVALIDVGAIVLLIAALIIHFWRTGTKF</sequence>
<feature type="transmembrane region" description="Helical" evidence="1">
    <location>
        <begin position="46"/>
        <end position="66"/>
    </location>
</feature>
<proteinExistence type="predicted"/>
<organism evidence="2">
    <name type="scientific">uncultured Pyrinomonadaceae bacterium</name>
    <dbReference type="NCBI Taxonomy" id="2283094"/>
    <lineage>
        <taxon>Bacteria</taxon>
        <taxon>Pseudomonadati</taxon>
        <taxon>Acidobacteriota</taxon>
        <taxon>Blastocatellia</taxon>
        <taxon>Blastocatellales</taxon>
        <taxon>Pyrinomonadaceae</taxon>
        <taxon>environmental samples</taxon>
    </lineage>
</organism>
<protein>
    <recommendedName>
        <fullName evidence="3">Phosphopantetheine adenylyltransferase</fullName>
    </recommendedName>
</protein>
<feature type="transmembrane region" description="Helical" evidence="1">
    <location>
        <begin position="72"/>
        <end position="90"/>
    </location>
</feature>
<evidence type="ECO:0000313" key="2">
    <source>
        <dbReference type="EMBL" id="CAA9430671.1"/>
    </source>
</evidence>
<feature type="transmembrane region" description="Helical" evidence="1">
    <location>
        <begin position="6"/>
        <end position="25"/>
    </location>
</feature>
<dbReference type="AlphaFoldDB" id="A0A6J4Q4T6"/>
<name>A0A6J4Q4T6_9BACT</name>
<evidence type="ECO:0008006" key="3">
    <source>
        <dbReference type="Google" id="ProtNLM"/>
    </source>
</evidence>